<evidence type="ECO:0000313" key="1">
    <source>
        <dbReference type="EMBL" id="CAG6650334.1"/>
    </source>
</evidence>
<dbReference type="AlphaFoldDB" id="A0A8D8RFK3"/>
<accession>A0A8D8RFK3</accession>
<sequence length="99" mass="11906">MYNQKGYFPKHFSRTLRIDSRVTQLRIARISIPISFSYMKVFFVFRLLCKSFSQTQLFTLYVFHALWRCRFFSSHVIPPSRISHIIPLVIIFLRLCVND</sequence>
<name>A0A8D8RFK3_9HEMI</name>
<dbReference type="EMBL" id="HBUF01161797">
    <property type="protein sequence ID" value="CAG6650334.1"/>
    <property type="molecule type" value="Transcribed_RNA"/>
</dbReference>
<organism evidence="1">
    <name type="scientific">Cacopsylla melanoneura</name>
    <dbReference type="NCBI Taxonomy" id="428564"/>
    <lineage>
        <taxon>Eukaryota</taxon>
        <taxon>Metazoa</taxon>
        <taxon>Ecdysozoa</taxon>
        <taxon>Arthropoda</taxon>
        <taxon>Hexapoda</taxon>
        <taxon>Insecta</taxon>
        <taxon>Pterygota</taxon>
        <taxon>Neoptera</taxon>
        <taxon>Paraneoptera</taxon>
        <taxon>Hemiptera</taxon>
        <taxon>Sternorrhyncha</taxon>
        <taxon>Psylloidea</taxon>
        <taxon>Psyllidae</taxon>
        <taxon>Psyllinae</taxon>
        <taxon>Cacopsylla</taxon>
    </lineage>
</organism>
<reference evidence="1" key="1">
    <citation type="submission" date="2021-05" db="EMBL/GenBank/DDBJ databases">
        <authorList>
            <person name="Alioto T."/>
            <person name="Alioto T."/>
            <person name="Gomez Garrido J."/>
        </authorList>
    </citation>
    <scope>NUCLEOTIDE SEQUENCE</scope>
</reference>
<protein>
    <submittedName>
        <fullName evidence="1">Uncharacterized protein</fullName>
    </submittedName>
</protein>
<proteinExistence type="predicted"/>